<protein>
    <recommendedName>
        <fullName evidence="5">Pentacotripeptide-repeat region of PRORP domain-containing protein</fullName>
    </recommendedName>
</protein>
<dbReference type="PANTHER" id="PTHR47926:SF347">
    <property type="entry name" value="PENTATRICOPEPTIDE REPEAT-CONTAINING PROTEIN"/>
    <property type="match status" value="1"/>
</dbReference>
<gene>
    <name evidence="3" type="ORF">JCGZ_11422</name>
</gene>
<dbReference type="FunFam" id="1.25.40.10:FF:001811">
    <property type="entry name" value="Putative pentatricopeptide repeat-containing protein At1g64310"/>
    <property type="match status" value="1"/>
</dbReference>
<feature type="repeat" description="PPR" evidence="2">
    <location>
        <begin position="68"/>
        <end position="102"/>
    </location>
</feature>
<dbReference type="FunFam" id="1.25.40.10:FF:000090">
    <property type="entry name" value="Pentatricopeptide repeat-containing protein, chloroplastic"/>
    <property type="match status" value="1"/>
</dbReference>
<dbReference type="PROSITE" id="PS51375">
    <property type="entry name" value="PPR"/>
    <property type="match status" value="4"/>
</dbReference>
<dbReference type="InterPro" id="IPR011990">
    <property type="entry name" value="TPR-like_helical_dom_sf"/>
</dbReference>
<dbReference type="NCBIfam" id="TIGR00756">
    <property type="entry name" value="PPR"/>
    <property type="match status" value="4"/>
</dbReference>
<dbReference type="Pfam" id="PF01535">
    <property type="entry name" value="PPR"/>
    <property type="match status" value="2"/>
</dbReference>
<keyword evidence="4" id="KW-1185">Reference proteome</keyword>
<name>A0A067K495_JATCU</name>
<dbReference type="PANTHER" id="PTHR47926">
    <property type="entry name" value="PENTATRICOPEPTIDE REPEAT-CONTAINING PROTEIN"/>
    <property type="match status" value="1"/>
</dbReference>
<dbReference type="GO" id="GO:0009451">
    <property type="term" value="P:RNA modification"/>
    <property type="evidence" value="ECO:0007669"/>
    <property type="project" value="InterPro"/>
</dbReference>
<proteinExistence type="predicted"/>
<dbReference type="OrthoDB" id="185373at2759"/>
<evidence type="ECO:0000256" key="1">
    <source>
        <dbReference type="ARBA" id="ARBA00022737"/>
    </source>
</evidence>
<dbReference type="Pfam" id="PF20431">
    <property type="entry name" value="E_motif"/>
    <property type="match status" value="1"/>
</dbReference>
<keyword evidence="1" id="KW-0677">Repeat</keyword>
<dbReference type="InterPro" id="IPR046848">
    <property type="entry name" value="E_motif"/>
</dbReference>
<evidence type="ECO:0000313" key="4">
    <source>
        <dbReference type="Proteomes" id="UP000027138"/>
    </source>
</evidence>
<feature type="repeat" description="PPR" evidence="2">
    <location>
        <begin position="407"/>
        <end position="441"/>
    </location>
</feature>
<dbReference type="InterPro" id="IPR002885">
    <property type="entry name" value="PPR_rpt"/>
</dbReference>
<dbReference type="Proteomes" id="UP000027138">
    <property type="component" value="Unassembled WGS sequence"/>
</dbReference>
<sequence>MSVKFSSLLQELTKSHQTRSRTKQLHALILRSHLSHESFYATKILRFYALNDDLISAYNLFDKTPQRSIFLWNSMIRAFAKAHKFDEALSFYAKMLRTETKPDNFTYACLIRGCHENFDLDGLRILHGGLIVSGLGLDSVSSSALVTAYSKFSHVSEASKVFSGIFERDLVLCNAMISGYSYCGFWGKGLQLFNGMREIGKQQPDGFTLVGLISGLMDFSLLGIGQGIHGLCLKSGFDCNAYVGSALVNMYSRFKCMNSAYGVFIGLYQPDLVAWSALITGFLQCEDYKKALFFYRNLSVAGKKADPILIASLLVASAQLTDVRLGTEIHGYVLRHGLESNIIVSSALIDMYLKCGFVGLGILVFENMRNRNIVSYNSVISGLGLHGLAAQAFKLFEEMLEKGLKPDESTLSGLLCACCHAGLVKDGQEIFRRMMDEFCIPPRTEHYIHIVKLLGMAGELEEAYNFVLSLMQPVDSGIWGALLSCCDVHGNTELAEIVSQQLFDNEPRKGAYKVMLSNIYASDGRWDDVKRTRDNIVNVGARKMPGLSWIGGGCN</sequence>
<dbReference type="EMBL" id="KK914632">
    <property type="protein sequence ID" value="KDP31046.1"/>
    <property type="molecule type" value="Genomic_DNA"/>
</dbReference>
<dbReference type="Pfam" id="PF13041">
    <property type="entry name" value="PPR_2"/>
    <property type="match status" value="2"/>
</dbReference>
<dbReference type="Gene3D" id="1.25.40.10">
    <property type="entry name" value="Tetratricopeptide repeat domain"/>
    <property type="match status" value="5"/>
</dbReference>
<dbReference type="FunFam" id="1.25.40.10:FF:000351">
    <property type="entry name" value="Pentatricopeptide repeat-containing protein"/>
    <property type="match status" value="1"/>
</dbReference>
<evidence type="ECO:0008006" key="5">
    <source>
        <dbReference type="Google" id="ProtNLM"/>
    </source>
</evidence>
<evidence type="ECO:0000256" key="2">
    <source>
        <dbReference type="PROSITE-ProRule" id="PRU00708"/>
    </source>
</evidence>
<dbReference type="GO" id="GO:0003723">
    <property type="term" value="F:RNA binding"/>
    <property type="evidence" value="ECO:0007669"/>
    <property type="project" value="InterPro"/>
</dbReference>
<evidence type="ECO:0000313" key="3">
    <source>
        <dbReference type="EMBL" id="KDP31046.1"/>
    </source>
</evidence>
<organism evidence="3 4">
    <name type="scientific">Jatropha curcas</name>
    <name type="common">Barbados nut</name>
    <dbReference type="NCBI Taxonomy" id="180498"/>
    <lineage>
        <taxon>Eukaryota</taxon>
        <taxon>Viridiplantae</taxon>
        <taxon>Streptophyta</taxon>
        <taxon>Embryophyta</taxon>
        <taxon>Tracheophyta</taxon>
        <taxon>Spermatophyta</taxon>
        <taxon>Magnoliopsida</taxon>
        <taxon>eudicotyledons</taxon>
        <taxon>Gunneridae</taxon>
        <taxon>Pentapetalae</taxon>
        <taxon>rosids</taxon>
        <taxon>fabids</taxon>
        <taxon>Malpighiales</taxon>
        <taxon>Euphorbiaceae</taxon>
        <taxon>Crotonoideae</taxon>
        <taxon>Jatropheae</taxon>
        <taxon>Jatropha</taxon>
    </lineage>
</organism>
<feature type="repeat" description="PPR" evidence="2">
    <location>
        <begin position="169"/>
        <end position="203"/>
    </location>
</feature>
<dbReference type="InterPro" id="IPR046960">
    <property type="entry name" value="PPR_At4g14850-like_plant"/>
</dbReference>
<dbReference type="AlphaFoldDB" id="A0A067K495"/>
<feature type="repeat" description="PPR" evidence="2">
    <location>
        <begin position="372"/>
        <end position="406"/>
    </location>
</feature>
<reference evidence="3 4" key="1">
    <citation type="journal article" date="2014" name="PLoS ONE">
        <title>Global Analysis of Gene Expression Profiles in Physic Nut (Jatropha curcas L.) Seedlings Exposed to Salt Stress.</title>
        <authorList>
            <person name="Zhang L."/>
            <person name="Zhang C."/>
            <person name="Wu P."/>
            <person name="Chen Y."/>
            <person name="Li M."/>
            <person name="Jiang H."/>
            <person name="Wu G."/>
        </authorList>
    </citation>
    <scope>NUCLEOTIDE SEQUENCE [LARGE SCALE GENOMIC DNA]</scope>
    <source>
        <strain evidence="4">cv. GZQX0401</strain>
        <tissue evidence="3">Young leaves</tissue>
    </source>
</reference>
<accession>A0A067K495</accession>